<feature type="signal peptide" evidence="1">
    <location>
        <begin position="1"/>
        <end position="21"/>
    </location>
</feature>
<comment type="caution">
    <text evidence="2">The sequence shown here is derived from an EMBL/GenBank/DDBJ whole genome shotgun (WGS) entry which is preliminary data.</text>
</comment>
<name>A0A512BNK8_9HYPH</name>
<proteinExistence type="predicted"/>
<feature type="chain" id="PRO_5021904299" evidence="1">
    <location>
        <begin position="22"/>
        <end position="94"/>
    </location>
</feature>
<accession>A0A512BNK8</accession>
<dbReference type="RefSeq" id="WP_114185623.1">
    <property type="nucleotide sequence ID" value="NZ_BJYU01000011.1"/>
</dbReference>
<keyword evidence="3" id="KW-1185">Reference proteome</keyword>
<dbReference type="Proteomes" id="UP000321085">
    <property type="component" value="Unassembled WGS sequence"/>
</dbReference>
<dbReference type="AlphaFoldDB" id="A0A512BNK8"/>
<protein>
    <submittedName>
        <fullName evidence="2">Uncharacterized protein</fullName>
    </submittedName>
</protein>
<sequence length="94" mass="10645">MKRFVVCLVVGVAALSTPAYAQSRNDPKTMMKLWLEATMECRGSAGANPPADADPCEEREAYSKRLNQLGWCYGKKNEAGYQYDWHRCTRDSLH</sequence>
<reference evidence="2 3" key="1">
    <citation type="submission" date="2019-07" db="EMBL/GenBank/DDBJ databases">
        <title>Whole genome shotgun sequence of Microvirga aerophila NBRC 106136.</title>
        <authorList>
            <person name="Hosoyama A."/>
            <person name="Uohara A."/>
            <person name="Ohji S."/>
            <person name="Ichikawa N."/>
        </authorList>
    </citation>
    <scope>NUCLEOTIDE SEQUENCE [LARGE SCALE GENOMIC DNA]</scope>
    <source>
        <strain evidence="2 3">NBRC 106136</strain>
    </source>
</reference>
<dbReference type="EMBL" id="BJYU01000011">
    <property type="protein sequence ID" value="GEO13536.1"/>
    <property type="molecule type" value="Genomic_DNA"/>
</dbReference>
<evidence type="ECO:0000256" key="1">
    <source>
        <dbReference type="SAM" id="SignalP"/>
    </source>
</evidence>
<evidence type="ECO:0000313" key="3">
    <source>
        <dbReference type="Proteomes" id="UP000321085"/>
    </source>
</evidence>
<keyword evidence="1" id="KW-0732">Signal</keyword>
<organism evidence="2 3">
    <name type="scientific">Microvirga aerophila</name>
    <dbReference type="NCBI Taxonomy" id="670291"/>
    <lineage>
        <taxon>Bacteria</taxon>
        <taxon>Pseudomonadati</taxon>
        <taxon>Pseudomonadota</taxon>
        <taxon>Alphaproteobacteria</taxon>
        <taxon>Hyphomicrobiales</taxon>
        <taxon>Methylobacteriaceae</taxon>
        <taxon>Microvirga</taxon>
    </lineage>
</organism>
<evidence type="ECO:0000313" key="2">
    <source>
        <dbReference type="EMBL" id="GEO13536.1"/>
    </source>
</evidence>
<dbReference type="OrthoDB" id="1522627at2"/>
<gene>
    <name evidence="2" type="ORF">MAE02_12320</name>
</gene>